<dbReference type="PANTHER" id="PTHR37089:SF3">
    <property type="entry name" value="EXPORTED PROTEIN"/>
    <property type="match status" value="1"/>
</dbReference>
<accession>A0A848NDU1</accession>
<feature type="signal peptide" evidence="1">
    <location>
        <begin position="1"/>
        <end position="27"/>
    </location>
</feature>
<comment type="caution">
    <text evidence="3">The sequence shown here is derived from an EMBL/GenBank/DDBJ whole genome shotgun (WGS) entry which is preliminary data.</text>
</comment>
<sequence length="182" mass="19474">MVTARLHGPRARATLLAGILLLGSARAETVSQVMTVRAAITPGCWFGTPQAPLLSLGTIDFGVVYRLDKEVKTRSSVGAGSVVMTCTPGTTFRVDINDGGNAGALWWYAGRQVKHAASGKVLRYELYRDSAYSQRWGQSSEGAQFTATGGPVVLPIYAKLLSTQTAPEPGVYTDDLIVTVYY</sequence>
<dbReference type="PANTHER" id="PTHR37089">
    <property type="entry name" value="PROTEIN U-RELATED"/>
    <property type="match status" value="1"/>
</dbReference>
<dbReference type="Pfam" id="PF05229">
    <property type="entry name" value="SCPU"/>
    <property type="match status" value="1"/>
</dbReference>
<evidence type="ECO:0000256" key="1">
    <source>
        <dbReference type="SAM" id="SignalP"/>
    </source>
</evidence>
<feature type="domain" description="Spore coat protein U/FanG" evidence="2">
    <location>
        <begin position="32"/>
        <end position="179"/>
    </location>
</feature>
<evidence type="ECO:0000259" key="2">
    <source>
        <dbReference type="Pfam" id="PF05229"/>
    </source>
</evidence>
<dbReference type="InterPro" id="IPR007893">
    <property type="entry name" value="Spore_coat_U/FanG"/>
</dbReference>
<reference evidence="3 4" key="1">
    <citation type="submission" date="2020-04" db="EMBL/GenBank/DDBJ databases">
        <title>Achromobacter ruhlandii genome sequencing and assembly.</title>
        <authorList>
            <person name="Martins R.C.R."/>
            <person name="Perdigao-Neto L.V."/>
            <person name="Levin A.S.S."/>
            <person name="Costa S.F."/>
        </authorList>
    </citation>
    <scope>NUCLEOTIDE SEQUENCE [LARGE SCALE GENOMIC DNA]</scope>
    <source>
        <strain evidence="3 4">9035ralo</strain>
    </source>
</reference>
<dbReference type="InterPro" id="IPR053167">
    <property type="entry name" value="Spore_coat_component"/>
</dbReference>
<keyword evidence="3" id="KW-0167">Capsid protein</keyword>
<feature type="chain" id="PRO_5032830369" evidence="1">
    <location>
        <begin position="28"/>
        <end position="182"/>
    </location>
</feature>
<evidence type="ECO:0000313" key="4">
    <source>
        <dbReference type="Proteomes" id="UP000542405"/>
    </source>
</evidence>
<evidence type="ECO:0000313" key="3">
    <source>
        <dbReference type="EMBL" id="NMU89304.1"/>
    </source>
</evidence>
<protein>
    <submittedName>
        <fullName evidence="3">Spore coat protein U domain-containing protein</fullName>
    </submittedName>
</protein>
<organism evidence="3 4">
    <name type="scientific">Achromobacter ruhlandii</name>
    <dbReference type="NCBI Taxonomy" id="72557"/>
    <lineage>
        <taxon>Bacteria</taxon>
        <taxon>Pseudomonadati</taxon>
        <taxon>Pseudomonadota</taxon>
        <taxon>Betaproteobacteria</taxon>
        <taxon>Burkholderiales</taxon>
        <taxon>Alcaligenaceae</taxon>
        <taxon>Achromobacter</taxon>
    </lineage>
</organism>
<keyword evidence="1" id="KW-0732">Signal</keyword>
<dbReference type="EMBL" id="JABBZE010000029">
    <property type="protein sequence ID" value="NMU89304.1"/>
    <property type="molecule type" value="Genomic_DNA"/>
</dbReference>
<gene>
    <name evidence="3" type="ORF">HGQ98_05345</name>
</gene>
<dbReference type="AlphaFoldDB" id="A0A848NDU1"/>
<dbReference type="RefSeq" id="WP_100504937.1">
    <property type="nucleotide sequence ID" value="NZ_CADIJL010000005.1"/>
</dbReference>
<keyword evidence="3" id="KW-0946">Virion</keyword>
<name>A0A848NDU1_9BURK</name>
<dbReference type="SMART" id="SM00972">
    <property type="entry name" value="SCPU"/>
    <property type="match status" value="1"/>
</dbReference>
<dbReference type="Proteomes" id="UP000542405">
    <property type="component" value="Unassembled WGS sequence"/>
</dbReference>
<proteinExistence type="predicted"/>